<protein>
    <submittedName>
        <fullName evidence="5">Lytic transglycosylase domain-containing protein</fullName>
    </submittedName>
</protein>
<dbReference type="SUPFAM" id="SSF53955">
    <property type="entry name" value="Lysozyme-like"/>
    <property type="match status" value="1"/>
</dbReference>
<organism evidence="5 6">
    <name type="scientific">Dongia rigui</name>
    <dbReference type="NCBI Taxonomy" id="940149"/>
    <lineage>
        <taxon>Bacteria</taxon>
        <taxon>Pseudomonadati</taxon>
        <taxon>Pseudomonadota</taxon>
        <taxon>Alphaproteobacteria</taxon>
        <taxon>Rhodospirillales</taxon>
        <taxon>Dongiaceae</taxon>
        <taxon>Dongia</taxon>
    </lineage>
</organism>
<evidence type="ECO:0000313" key="5">
    <source>
        <dbReference type="EMBL" id="MDY0872530.1"/>
    </source>
</evidence>
<dbReference type="Gene3D" id="1.25.20.10">
    <property type="entry name" value="Bacterial muramidases"/>
    <property type="match status" value="1"/>
</dbReference>
<evidence type="ECO:0000256" key="3">
    <source>
        <dbReference type="ARBA" id="ARBA00022729"/>
    </source>
</evidence>
<name>A0ABU5DZ11_9PROT</name>
<dbReference type="PANTHER" id="PTHR37423">
    <property type="entry name" value="SOLUBLE LYTIC MUREIN TRANSGLYCOSYLASE-RELATED"/>
    <property type="match status" value="1"/>
</dbReference>
<dbReference type="PANTHER" id="PTHR37423:SF2">
    <property type="entry name" value="MEMBRANE-BOUND LYTIC MUREIN TRANSGLYCOSYLASE C"/>
    <property type="match status" value="1"/>
</dbReference>
<dbReference type="InterPro" id="IPR000189">
    <property type="entry name" value="Transglyc_AS"/>
</dbReference>
<evidence type="ECO:0000256" key="1">
    <source>
        <dbReference type="ARBA" id="ARBA00007734"/>
    </source>
</evidence>
<comment type="similarity">
    <text evidence="1">Belongs to the transglycosylase Slt family.</text>
</comment>
<dbReference type="PROSITE" id="PS00922">
    <property type="entry name" value="TRANSGLYCOSYLASE"/>
    <property type="match status" value="1"/>
</dbReference>
<dbReference type="InterPro" id="IPR023346">
    <property type="entry name" value="Lysozyme-like_dom_sf"/>
</dbReference>
<dbReference type="InterPro" id="IPR008258">
    <property type="entry name" value="Transglycosylase_SLT_dom_1"/>
</dbReference>
<proteinExistence type="inferred from homology"/>
<keyword evidence="6" id="KW-1185">Reference proteome</keyword>
<dbReference type="InterPro" id="IPR008939">
    <property type="entry name" value="Lytic_TGlycosylase_superhlx_U"/>
</dbReference>
<keyword evidence="3" id="KW-0732">Signal</keyword>
<reference evidence="5 6" key="1">
    <citation type="journal article" date="2013" name="Antonie Van Leeuwenhoek">
        <title>Dongia rigui sp. nov., isolated from freshwater of a large wetland in Korea.</title>
        <authorList>
            <person name="Baik K.S."/>
            <person name="Hwang Y.M."/>
            <person name="Choi J.S."/>
            <person name="Kwon J."/>
            <person name="Seong C.N."/>
        </authorList>
    </citation>
    <scope>NUCLEOTIDE SEQUENCE [LARGE SCALE GENOMIC DNA]</scope>
    <source>
        <strain evidence="5 6">04SU4-P</strain>
    </source>
</reference>
<feature type="domain" description="Transglycosylase SLT" evidence="4">
    <location>
        <begin position="493"/>
        <end position="591"/>
    </location>
</feature>
<gene>
    <name evidence="5" type="ORF">SMD31_11370</name>
</gene>
<evidence type="ECO:0000259" key="4">
    <source>
        <dbReference type="Pfam" id="PF01464"/>
    </source>
</evidence>
<evidence type="ECO:0000256" key="2">
    <source>
        <dbReference type="ARBA" id="ARBA00009387"/>
    </source>
</evidence>
<sequence length="653" mass="72780">MAGLLAACTLFGTPQPGRADDGLSAKDKKLYQEAFRAIDNDRWKEARRLADMAKEPLPGKVVRWLDLSRPGPGRSFNEMTAFLKGNPDWPLRDTLTAQAERTMPDIYPTAAVLDWFGTRDPLTPQGAIKLLGALRADGQVDRARQVAVVAWTTEDFSQEQENTFLARFGDMLTMADHVVRLDRLLWEGERDQALRMLKRVDPSHAALASARMRLQDRKVTPDAVGGLVPLELRDDAGLIYEMARAWRKSGQIERALQLLDPPPAKVARPDLMWDELYRAARELLGNGDVSAAYRLAAAHNADTGDAFVEGEWFAGWVALRYLEEPQVAMKHFTNLYNGAKSVISKTRAAYWIGRSAEAKGDMAAATDWYRNAAKNLSIYYGQLAAARLTDPKHLVLDSGIRASAAEKAAFDKREMVRVVRLLGKLGEQDRVRPFIMTMTSRATKATDYTLLAGLAKSVKRDDLAIAVAKEARQKGFELSEYLFPTIKLPTGKEPEPALVLAIIKQESAFDAKISSPAGAMGLMQLMPSTARPLAKELGVKKLKEKSLTADPAFNVKLGRLYLEKLIDRFNGSYIMAVAAYNAGPSRVRDWVILYGDPRLAETDAIDWVENIPFDETRNYVQRVMENLQIYRSRLSDKGARIALEDDLNRPAIN</sequence>
<dbReference type="EMBL" id="JAXCLX010000001">
    <property type="protein sequence ID" value="MDY0872530.1"/>
    <property type="molecule type" value="Genomic_DNA"/>
</dbReference>
<comment type="similarity">
    <text evidence="2">Belongs to the virb1 family.</text>
</comment>
<evidence type="ECO:0000313" key="6">
    <source>
        <dbReference type="Proteomes" id="UP001271769"/>
    </source>
</evidence>
<comment type="caution">
    <text evidence="5">The sequence shown here is derived from an EMBL/GenBank/DDBJ whole genome shotgun (WGS) entry which is preliminary data.</text>
</comment>
<dbReference type="Proteomes" id="UP001271769">
    <property type="component" value="Unassembled WGS sequence"/>
</dbReference>
<dbReference type="SUPFAM" id="SSF48435">
    <property type="entry name" value="Bacterial muramidases"/>
    <property type="match status" value="1"/>
</dbReference>
<dbReference type="Pfam" id="PF01464">
    <property type="entry name" value="SLT"/>
    <property type="match status" value="1"/>
</dbReference>
<accession>A0ABU5DZ11</accession>
<dbReference type="CDD" id="cd13401">
    <property type="entry name" value="Slt70-like"/>
    <property type="match status" value="1"/>
</dbReference>
<dbReference type="RefSeq" id="WP_320500957.1">
    <property type="nucleotide sequence ID" value="NZ_JAXCLX010000001.1"/>
</dbReference>
<dbReference type="Gene3D" id="1.10.530.10">
    <property type="match status" value="1"/>
</dbReference>